<accession>A0A4C1YKC1</accession>
<organism evidence="1 2">
    <name type="scientific">Eumeta variegata</name>
    <name type="common">Bagworm moth</name>
    <name type="synonym">Eumeta japonica</name>
    <dbReference type="NCBI Taxonomy" id="151549"/>
    <lineage>
        <taxon>Eukaryota</taxon>
        <taxon>Metazoa</taxon>
        <taxon>Ecdysozoa</taxon>
        <taxon>Arthropoda</taxon>
        <taxon>Hexapoda</taxon>
        <taxon>Insecta</taxon>
        <taxon>Pterygota</taxon>
        <taxon>Neoptera</taxon>
        <taxon>Endopterygota</taxon>
        <taxon>Lepidoptera</taxon>
        <taxon>Glossata</taxon>
        <taxon>Ditrysia</taxon>
        <taxon>Tineoidea</taxon>
        <taxon>Psychidae</taxon>
        <taxon>Oiketicinae</taxon>
        <taxon>Eumeta</taxon>
    </lineage>
</organism>
<dbReference type="Proteomes" id="UP000299102">
    <property type="component" value="Unassembled WGS sequence"/>
</dbReference>
<evidence type="ECO:0000313" key="1">
    <source>
        <dbReference type="EMBL" id="GBP76841.1"/>
    </source>
</evidence>
<name>A0A4C1YKC1_EUMVA</name>
<sequence>MTSLSPRPTAVSTFDPRAPVLACAISKRQTSRRGTRELTLNIARGHPQPPRRRRFVADLSERSMLLSRKVLRASDRRRGGRPEFLLTE</sequence>
<keyword evidence="2" id="KW-1185">Reference proteome</keyword>
<dbReference type="AlphaFoldDB" id="A0A4C1YKC1"/>
<reference evidence="1 2" key="1">
    <citation type="journal article" date="2019" name="Commun. Biol.">
        <title>The bagworm genome reveals a unique fibroin gene that provides high tensile strength.</title>
        <authorList>
            <person name="Kono N."/>
            <person name="Nakamura H."/>
            <person name="Ohtoshi R."/>
            <person name="Tomita M."/>
            <person name="Numata K."/>
            <person name="Arakawa K."/>
        </authorList>
    </citation>
    <scope>NUCLEOTIDE SEQUENCE [LARGE SCALE GENOMIC DNA]</scope>
</reference>
<protein>
    <submittedName>
        <fullName evidence="1">Uncharacterized protein</fullName>
    </submittedName>
</protein>
<dbReference type="EMBL" id="BGZK01001306">
    <property type="protein sequence ID" value="GBP76841.1"/>
    <property type="molecule type" value="Genomic_DNA"/>
</dbReference>
<evidence type="ECO:0000313" key="2">
    <source>
        <dbReference type="Proteomes" id="UP000299102"/>
    </source>
</evidence>
<gene>
    <name evidence="1" type="ORF">EVAR_49130_1</name>
</gene>
<proteinExistence type="predicted"/>
<comment type="caution">
    <text evidence="1">The sequence shown here is derived from an EMBL/GenBank/DDBJ whole genome shotgun (WGS) entry which is preliminary data.</text>
</comment>